<gene>
    <name evidence="1" type="ORF">FOL46_004215</name>
</gene>
<dbReference type="SUPFAM" id="SSF82171">
    <property type="entry name" value="DPP6 N-terminal domain-like"/>
    <property type="match status" value="1"/>
</dbReference>
<proteinExistence type="predicted"/>
<sequence length="459" mass="52500">MLFCDRRTALTLDLRLMESLWLRKDCNVGPMVELQSVVQEFIGPDSHQTTLDCFTEVFHIAKKPDAFIVRHGELIGIYIEEERITLRSVLENNRFVMELDPPCPKGSFIDFSADEDRLTAFDRKANRLYLYDLGKGRCTSVVEIRGLPRAGEKRLVARHAENRFFVCFGFEDDLSMYDCEVRGGSWSSQARRLITYTAPNDRWETIDMSCFWSETCLAVNVIAGDEMDLYCCSFVLDESRRPRVLRKIWGGVLEHAIEPRDTASVHFVSHTCFIVRRRNDDDGVSWYLGDIDSGEPELIALSRESSVLASGCMPQGVIALTLDLRLMDSLWLRKDCNVGPMVELQSVIQEFIGPDSHQTSLDCFTETFHIAKKPDAFIVRNGELIGIYIEEERITLRSVLENNRFVMELDPPCPKGSFIDFSADEDRLTAFDRKANRLYLYDLGKGRCTSVVEIRGLVF</sequence>
<evidence type="ECO:0000313" key="2">
    <source>
        <dbReference type="Proteomes" id="UP000572268"/>
    </source>
</evidence>
<evidence type="ECO:0000313" key="1">
    <source>
        <dbReference type="EMBL" id="KAF4674686.1"/>
    </source>
</evidence>
<dbReference type="AlphaFoldDB" id="A0A7J6MTD1"/>
<comment type="caution">
    <text evidence="1">The sequence shown here is derived from an EMBL/GenBank/DDBJ whole genome shotgun (WGS) entry which is preliminary data.</text>
</comment>
<protein>
    <submittedName>
        <fullName evidence="1">Uncharacterized protein</fullName>
    </submittedName>
</protein>
<dbReference type="Proteomes" id="UP000572268">
    <property type="component" value="Unassembled WGS sequence"/>
</dbReference>
<name>A0A7J6MTD1_PEROL</name>
<dbReference type="EMBL" id="JABANN010000026">
    <property type="protein sequence ID" value="KAF4674686.1"/>
    <property type="molecule type" value="Genomic_DNA"/>
</dbReference>
<reference evidence="1 2" key="1">
    <citation type="submission" date="2020-04" db="EMBL/GenBank/DDBJ databases">
        <title>Perkinsus olseni comparative genomics.</title>
        <authorList>
            <person name="Bogema D.R."/>
        </authorList>
    </citation>
    <scope>NUCLEOTIDE SEQUENCE [LARGE SCALE GENOMIC DNA]</scope>
    <source>
        <strain evidence="1">ATCC PRA-31</strain>
    </source>
</reference>
<organism evidence="1 2">
    <name type="scientific">Perkinsus olseni</name>
    <name type="common">Perkinsus atlanticus</name>
    <dbReference type="NCBI Taxonomy" id="32597"/>
    <lineage>
        <taxon>Eukaryota</taxon>
        <taxon>Sar</taxon>
        <taxon>Alveolata</taxon>
        <taxon>Perkinsozoa</taxon>
        <taxon>Perkinsea</taxon>
        <taxon>Perkinsida</taxon>
        <taxon>Perkinsidae</taxon>
        <taxon>Perkinsus</taxon>
    </lineage>
</organism>
<accession>A0A7J6MTD1</accession>